<proteinExistence type="predicted"/>
<keyword evidence="6" id="KW-1185">Reference proteome</keyword>
<evidence type="ECO:0000313" key="2">
    <source>
        <dbReference type="EMBL" id="PCC54977.1"/>
    </source>
</evidence>
<dbReference type="EMBL" id="CP017150">
    <property type="protein sequence ID" value="AOP51956.1"/>
    <property type="molecule type" value="Genomic_DNA"/>
</dbReference>
<accession>A0A2H1JSL5</accession>
<reference evidence="4" key="2">
    <citation type="submission" date="2016-09" db="EMBL/GenBank/DDBJ databases">
        <title>Complete Genome Sequence of Brevibacterium linens SMQ-1335.</title>
        <authorList>
            <person name="de Melo A.G."/>
            <person name="Labrie S.J."/>
            <person name="Dumaresq J."/>
            <person name="Roberts R.J."/>
            <person name="Tremblay D.M."/>
            <person name="Moineau S."/>
        </authorList>
    </citation>
    <scope>NUCLEOTIDE SEQUENCE [LARGE SCALE GENOMIC DNA]</scope>
    <source>
        <strain evidence="4">SMQ-1335</strain>
    </source>
</reference>
<evidence type="ECO:0000313" key="3">
    <source>
        <dbReference type="EMBL" id="SMX90459.1"/>
    </source>
</evidence>
<reference evidence="6" key="4">
    <citation type="submission" date="2017-03" db="EMBL/GenBank/DDBJ databases">
        <authorList>
            <person name="Monnet C."/>
        </authorList>
    </citation>
    <scope>NUCLEOTIDE SEQUENCE [LARGE SCALE GENOMIC DNA]</scope>
    <source>
        <strain evidence="6">ATCC 9175</strain>
    </source>
</reference>
<dbReference type="InterPro" id="IPR036412">
    <property type="entry name" value="HAD-like_sf"/>
</dbReference>
<dbReference type="InterPro" id="IPR006439">
    <property type="entry name" value="HAD-SF_hydro_IA"/>
</dbReference>
<dbReference type="SUPFAM" id="SSF56784">
    <property type="entry name" value="HAD-like"/>
    <property type="match status" value="1"/>
</dbReference>
<evidence type="ECO:0000313" key="1">
    <source>
        <dbReference type="EMBL" id="AOP51956.1"/>
    </source>
</evidence>
<dbReference type="PANTHER" id="PTHR43434:SF19">
    <property type="entry name" value="PHOSPHONOACETALDEHYDE HYDROLASE"/>
    <property type="match status" value="1"/>
</dbReference>
<dbReference type="SFLD" id="SFLDG01135">
    <property type="entry name" value="C1.5.6:_HAD__Beta-PGM__Phospha"/>
    <property type="match status" value="1"/>
</dbReference>
<dbReference type="EMBL" id="FXZB01000019">
    <property type="protein sequence ID" value="SMX90459.1"/>
    <property type="molecule type" value="Genomic_DNA"/>
</dbReference>
<protein>
    <submittedName>
        <fullName evidence="2">Haloacid dehalogenase</fullName>
    </submittedName>
    <submittedName>
        <fullName evidence="3">Phosphonatase-like hydrolase</fullName>
    </submittedName>
    <submittedName>
        <fullName evidence="1">Phosphonoacetaldehyde hydrolase</fullName>
    </submittedName>
</protein>
<gene>
    <name evidence="3" type="ORF">BAUR9175_02747</name>
    <name evidence="1" type="ORF">BLSMQ_0236</name>
    <name evidence="2" type="ORF">CIK59_03125</name>
</gene>
<dbReference type="NCBIfam" id="TIGR03351">
    <property type="entry name" value="PhnX-like"/>
    <property type="match status" value="1"/>
</dbReference>
<dbReference type="InterPro" id="IPR023214">
    <property type="entry name" value="HAD_sf"/>
</dbReference>
<dbReference type="InterPro" id="IPR023198">
    <property type="entry name" value="PGP-like_dom2"/>
</dbReference>
<keyword evidence="1" id="KW-0378">Hydrolase</keyword>
<organism evidence="1 4">
    <name type="scientific">Brevibacterium aurantiacum</name>
    <dbReference type="NCBI Taxonomy" id="273384"/>
    <lineage>
        <taxon>Bacteria</taxon>
        <taxon>Bacillati</taxon>
        <taxon>Actinomycetota</taxon>
        <taxon>Actinomycetes</taxon>
        <taxon>Micrococcales</taxon>
        <taxon>Brevibacteriaceae</taxon>
        <taxon>Brevibacterium</taxon>
    </lineage>
</organism>
<dbReference type="KEGG" id="blin:BLSMQ_0236"/>
<dbReference type="Proteomes" id="UP000094793">
    <property type="component" value="Chromosome"/>
</dbReference>
<dbReference type="RefSeq" id="WP_069599241.1">
    <property type="nucleotide sequence ID" value="NZ_BJME01000017.1"/>
</dbReference>
<dbReference type="GO" id="GO:0008967">
    <property type="term" value="F:phosphoglycolate phosphatase activity"/>
    <property type="evidence" value="ECO:0007669"/>
    <property type="project" value="TreeGrafter"/>
</dbReference>
<dbReference type="AlphaFoldDB" id="A0A1D7VYW4"/>
<dbReference type="EMBL" id="NRHA01000006">
    <property type="protein sequence ID" value="PCC54977.1"/>
    <property type="molecule type" value="Genomic_DNA"/>
</dbReference>
<dbReference type="Gene3D" id="1.10.150.240">
    <property type="entry name" value="Putative phosphatase, domain 2"/>
    <property type="match status" value="1"/>
</dbReference>
<dbReference type="InterPro" id="IPR050155">
    <property type="entry name" value="HAD-like_hydrolase_sf"/>
</dbReference>
<sequence length="235" mass="25461">MIELAIFDMAGTTIDDRDEVYRVLREATEREGANYSDEVFQKWMGTEKKWAIENLLHLGGVEVDDELHEKTWEWFRQELRRTYTDNPPKPLPGIEEALATLREQGIKVALTTGFAREIADLIVSSMGWKQGETFDASSCGDEVEAGRPAPDMIETVMKELGVEDSAAVVSVGDTSADVQSALRAGVTSVGVLTGHLSRKDFAAEGAHLVLDSVAGLPDALADLPASAATSAPVNQ</sequence>
<dbReference type="PANTHER" id="PTHR43434">
    <property type="entry name" value="PHOSPHOGLYCOLATE PHOSPHATASE"/>
    <property type="match status" value="1"/>
</dbReference>
<dbReference type="Proteomes" id="UP000234525">
    <property type="component" value="Unassembled WGS sequence"/>
</dbReference>
<accession>A0A1D7VYW4</accession>
<dbReference type="GO" id="GO:0005829">
    <property type="term" value="C:cytosol"/>
    <property type="evidence" value="ECO:0007669"/>
    <property type="project" value="TreeGrafter"/>
</dbReference>
<dbReference type="NCBIfam" id="TIGR01509">
    <property type="entry name" value="HAD-SF-IA-v3"/>
    <property type="match status" value="1"/>
</dbReference>
<dbReference type="eggNOG" id="COG0546">
    <property type="taxonomic scope" value="Bacteria"/>
</dbReference>
<evidence type="ECO:0000313" key="4">
    <source>
        <dbReference type="Proteomes" id="UP000094793"/>
    </source>
</evidence>
<dbReference type="Gene3D" id="3.40.50.1000">
    <property type="entry name" value="HAD superfamily/HAD-like"/>
    <property type="match status" value="1"/>
</dbReference>
<dbReference type="SFLD" id="SFLDS00003">
    <property type="entry name" value="Haloacid_Dehalogenase"/>
    <property type="match status" value="1"/>
</dbReference>
<reference evidence="1" key="1">
    <citation type="submission" date="2016-09" db="EMBL/GenBank/DDBJ databases">
        <title>Complete Genome Sequence of Brevibacterium aurantiacum SMQ-1335.</title>
        <authorList>
            <person name="de Melo A.G."/>
            <person name="Labrie S.J."/>
            <person name="Dumaresq J."/>
            <person name="Roberts R.J."/>
            <person name="Tremblay D.M."/>
            <person name="Moineau S."/>
        </authorList>
    </citation>
    <scope>NUCLEOTIDE SEQUENCE</scope>
    <source>
        <strain evidence="1">SMQ-1335</strain>
    </source>
</reference>
<reference evidence="2 5" key="3">
    <citation type="journal article" date="2017" name="Elife">
        <title>Extensive horizontal gene transfer in cheese-associated bacteria.</title>
        <authorList>
            <person name="Bonham K.S."/>
            <person name="Wolfe B.E."/>
            <person name="Dutton R.J."/>
        </authorList>
    </citation>
    <scope>NUCLEOTIDE SEQUENCE [LARGE SCALE GENOMIC DNA]</scope>
    <source>
        <strain evidence="2 5">738_8</strain>
    </source>
</reference>
<dbReference type="Pfam" id="PF13419">
    <property type="entry name" value="HAD_2"/>
    <property type="match status" value="1"/>
</dbReference>
<dbReference type="InterPro" id="IPR041492">
    <property type="entry name" value="HAD_2"/>
</dbReference>
<reference evidence="3" key="5">
    <citation type="submission" date="2017-03" db="EMBL/GenBank/DDBJ databases">
        <authorList>
            <person name="Afonso C.L."/>
            <person name="Miller P.J."/>
            <person name="Scott M.A."/>
            <person name="Spackman E."/>
            <person name="Goraichik I."/>
            <person name="Dimitrov K.M."/>
            <person name="Suarez D.L."/>
            <person name="Swayne D.E."/>
        </authorList>
    </citation>
    <scope>NUCLEOTIDE SEQUENCE [LARGE SCALE GENOMIC DNA]</scope>
    <source>
        <strain evidence="3">ATCC 9175</strain>
    </source>
</reference>
<dbReference type="SFLD" id="SFLDG01129">
    <property type="entry name" value="C1.5:_HAD__Beta-PGM__Phosphata"/>
    <property type="match status" value="1"/>
</dbReference>
<dbReference type="PATRIC" id="fig|1703.10.peg.244"/>
<dbReference type="Proteomes" id="UP000217881">
    <property type="component" value="Unassembled WGS sequence"/>
</dbReference>
<dbReference type="OrthoDB" id="5504491at2"/>
<accession>A0A2A3ZTX5</accession>
<dbReference type="GO" id="GO:0006281">
    <property type="term" value="P:DNA repair"/>
    <property type="evidence" value="ECO:0007669"/>
    <property type="project" value="TreeGrafter"/>
</dbReference>
<name>A0A1D7VYW4_BREAU</name>
<dbReference type="InterPro" id="IPR022468">
    <property type="entry name" value="PhnX-like"/>
</dbReference>
<evidence type="ECO:0000313" key="6">
    <source>
        <dbReference type="Proteomes" id="UP000234525"/>
    </source>
</evidence>
<evidence type="ECO:0000313" key="5">
    <source>
        <dbReference type="Proteomes" id="UP000217881"/>
    </source>
</evidence>